<dbReference type="OrthoDB" id="3233357at2"/>
<dbReference type="InterPro" id="IPR036979">
    <property type="entry name" value="CM_dom_sf"/>
</dbReference>
<dbReference type="InterPro" id="IPR051331">
    <property type="entry name" value="Chorismate_mutase-related"/>
</dbReference>
<dbReference type="eggNOG" id="COG1605">
    <property type="taxonomic scope" value="Bacteria"/>
</dbReference>
<name>Q88KW9_PSEPK</name>
<proteinExistence type="predicted"/>
<dbReference type="HOGENOM" id="CLU_1194072_0_0_6"/>
<protein>
    <recommendedName>
        <fullName evidence="1">chorismate mutase</fullName>
        <ecNumber evidence="1">5.4.99.5</ecNumber>
    </recommendedName>
</protein>
<accession>Q88KW9</accession>
<dbReference type="Gene3D" id="1.20.59.10">
    <property type="entry name" value="Chorismate mutase"/>
    <property type="match status" value="1"/>
</dbReference>
<dbReference type="EMBL" id="AE015451">
    <property type="protein sequence ID" value="AAN67783.1"/>
    <property type="molecule type" value="Genomic_DNA"/>
</dbReference>
<dbReference type="KEGG" id="ppu:PP_2170"/>
<keyword evidence="2" id="KW-0413">Isomerase</keyword>
<dbReference type="PROSITE" id="PS51168">
    <property type="entry name" value="CHORISMATE_MUT_2"/>
    <property type="match status" value="1"/>
</dbReference>
<dbReference type="PANTHER" id="PTHR38041:SF1">
    <property type="entry name" value="CHORISMATE MUTASE"/>
    <property type="match status" value="1"/>
</dbReference>
<evidence type="ECO:0000313" key="4">
    <source>
        <dbReference type="EMBL" id="AAN67783.1"/>
    </source>
</evidence>
<dbReference type="GO" id="GO:0004106">
    <property type="term" value="F:chorismate mutase activity"/>
    <property type="evidence" value="ECO:0007669"/>
    <property type="project" value="UniProtKB-EC"/>
</dbReference>
<dbReference type="EC" id="5.4.99.5" evidence="1"/>
<dbReference type="PaxDb" id="160488-PP_2170"/>
<reference evidence="4 5" key="1">
    <citation type="journal article" date="2002" name="Environ. Microbiol.">
        <title>Complete genome sequence and comparative analysis of the metabolically versatile Pseudomonas putida KT2440.</title>
        <authorList>
            <person name="Nelson K.E."/>
            <person name="Weinel C."/>
            <person name="Paulsen I.T."/>
            <person name="Dodson R.J."/>
            <person name="Hilbert H."/>
            <person name="Martins dos Santos V.A."/>
            <person name="Fouts D.E."/>
            <person name="Gill S.R."/>
            <person name="Pop M."/>
            <person name="Holmes M."/>
            <person name="Brinkac L."/>
            <person name="Beanan M."/>
            <person name="DeBoy R.T."/>
            <person name="Daugherty S."/>
            <person name="Kolonay J."/>
            <person name="Madupu R."/>
            <person name="Nelson W."/>
            <person name="White O."/>
            <person name="Peterson J."/>
            <person name="Khouri H."/>
            <person name="Hance I."/>
            <person name="Chris Lee P."/>
            <person name="Holtzapple E."/>
            <person name="Scanlan D."/>
            <person name="Tran K."/>
            <person name="Moazzez A."/>
            <person name="Utterback T."/>
            <person name="Rizzo M."/>
            <person name="Lee K."/>
            <person name="Kosack D."/>
            <person name="Moestl D."/>
            <person name="Wedler H."/>
            <person name="Lauber J."/>
            <person name="Stjepandic D."/>
            <person name="Hoheisel J."/>
            <person name="Straetz M."/>
            <person name="Heim S."/>
            <person name="Kiewitz C."/>
            <person name="Eisen J.A."/>
            <person name="Timmis K.N."/>
            <person name="Dusterhoft A."/>
            <person name="Tummler B."/>
            <person name="Fraser C.M."/>
        </authorList>
    </citation>
    <scope>NUCLEOTIDE SEQUENCE [LARGE SCALE GENOMIC DNA]</scope>
    <source>
        <strain evidence="5">ATCC 47054 / DSM 6125 / CFBP 8728 / NCIMB 11950 / KT2440</strain>
    </source>
</reference>
<dbReference type="PATRIC" id="fig|160488.4.peg.2287"/>
<dbReference type="InterPro" id="IPR036263">
    <property type="entry name" value="Chorismate_II_sf"/>
</dbReference>
<dbReference type="Pfam" id="PF01817">
    <property type="entry name" value="CM_2"/>
    <property type="match status" value="1"/>
</dbReference>
<gene>
    <name evidence="4" type="ordered locus">PP_2170</name>
</gene>
<dbReference type="AlphaFoldDB" id="Q88KW9"/>
<feature type="domain" description="Chorismate mutase" evidence="3">
    <location>
        <begin position="132"/>
        <end position="222"/>
    </location>
</feature>
<keyword evidence="5" id="KW-1185">Reference proteome</keyword>
<dbReference type="PANTHER" id="PTHR38041">
    <property type="entry name" value="CHORISMATE MUTASE"/>
    <property type="match status" value="1"/>
</dbReference>
<sequence length="232" mass="25782">MATIRARKKADSTVSYTVQIRLKKKGVLVYQRSQTFARQQAAQAWATDGWRGGSAFSRSAPRRCEQVIRNGLGILRVSRVSGHRDGHSLRRYTPSVEREADLAQKLHCTPRSPTTACSNQSQAHEKEVMQMDVPCTSLDEVRQRIDEIDRSLVSLLAKRGRLVTQAAGFKKTTDDVRAPARVEQVIKKAREMADETGASAEVVEQVYRAMISAFIAEELNTHAKLADEASAS</sequence>
<evidence type="ECO:0000259" key="3">
    <source>
        <dbReference type="PROSITE" id="PS51168"/>
    </source>
</evidence>
<evidence type="ECO:0000313" key="5">
    <source>
        <dbReference type="Proteomes" id="UP000000556"/>
    </source>
</evidence>
<dbReference type="SMART" id="SM00830">
    <property type="entry name" value="CM_2"/>
    <property type="match status" value="1"/>
</dbReference>
<dbReference type="STRING" id="160488.PP_2170"/>
<reference evidence="4 5" key="2">
    <citation type="journal article" date="2016" name="Environ. Microbiol.">
        <title>The revisited genome of Pseudomonas putida KT2440 enlightens its value as a robust metabolic chassis.</title>
        <authorList>
            <person name="Belda E."/>
            <person name="van Heck R.G."/>
            <person name="Lopez-Sanchez M.J."/>
            <person name="Cruveiller S."/>
            <person name="Barbe V."/>
            <person name="Fraser C."/>
            <person name="Klenk H.P."/>
            <person name="Petersen J."/>
            <person name="Morgat A."/>
            <person name="Nikel P.I."/>
            <person name="Vallenet D."/>
            <person name="Rouy Z."/>
            <person name="Sekowska A."/>
            <person name="Martins Dos Santos V.A."/>
            <person name="de Lorenzo V."/>
            <person name="Danchin A."/>
            <person name="Medigue C."/>
        </authorList>
    </citation>
    <scope>NUCLEOTIDE SEQUENCE [LARGE SCALE GENOMIC DNA]</scope>
    <source>
        <strain evidence="5">ATCC 47054 / DSM 6125 / CFBP 8728 / NCIMB 11950 / KT2440</strain>
    </source>
</reference>
<dbReference type="InterPro" id="IPR002701">
    <property type="entry name" value="CM_II_prokaryot"/>
</dbReference>
<dbReference type="SUPFAM" id="SSF48600">
    <property type="entry name" value="Chorismate mutase II"/>
    <property type="match status" value="1"/>
</dbReference>
<evidence type="ECO:0000256" key="1">
    <source>
        <dbReference type="ARBA" id="ARBA00012404"/>
    </source>
</evidence>
<dbReference type="BioCyc" id="PPUT160488:G1G01-2311-MONOMER"/>
<evidence type="ECO:0000256" key="2">
    <source>
        <dbReference type="ARBA" id="ARBA00023235"/>
    </source>
</evidence>
<dbReference type="GO" id="GO:0009697">
    <property type="term" value="P:salicylic acid biosynthetic process"/>
    <property type="evidence" value="ECO:0007669"/>
    <property type="project" value="TreeGrafter"/>
</dbReference>
<dbReference type="GO" id="GO:0046417">
    <property type="term" value="P:chorismate metabolic process"/>
    <property type="evidence" value="ECO:0007669"/>
    <property type="project" value="InterPro"/>
</dbReference>
<dbReference type="Proteomes" id="UP000000556">
    <property type="component" value="Chromosome"/>
</dbReference>
<organism evidence="4 5">
    <name type="scientific">Pseudomonas putida (strain ATCC 47054 / DSM 6125 / CFBP 8728 / NCIMB 11950 / KT2440)</name>
    <dbReference type="NCBI Taxonomy" id="160488"/>
    <lineage>
        <taxon>Bacteria</taxon>
        <taxon>Pseudomonadati</taxon>
        <taxon>Pseudomonadota</taxon>
        <taxon>Gammaproteobacteria</taxon>
        <taxon>Pseudomonadales</taxon>
        <taxon>Pseudomonadaceae</taxon>
        <taxon>Pseudomonas</taxon>
    </lineage>
</organism>